<keyword evidence="20" id="KW-1185">Reference proteome</keyword>
<dbReference type="PANTHER" id="PTHR13773">
    <property type="entry name" value="PHOSPHATIDATE CYTIDYLYLTRANSFERASE"/>
    <property type="match status" value="1"/>
</dbReference>
<keyword evidence="15" id="KW-1208">Phospholipid metabolism</keyword>
<keyword evidence="13 17" id="KW-0472">Membrane</keyword>
<dbReference type="STRING" id="1661398.A0A482VCX3"/>
<dbReference type="InterPro" id="IPR000374">
    <property type="entry name" value="PC_trans"/>
</dbReference>
<keyword evidence="11 17" id="KW-1133">Transmembrane helix</keyword>
<feature type="transmembrane region" description="Helical" evidence="17">
    <location>
        <begin position="78"/>
        <end position="97"/>
    </location>
</feature>
<protein>
    <recommendedName>
        <fullName evidence="6 16">Phosphatidate cytidylyltransferase</fullName>
        <ecNumber evidence="6 16">2.7.7.41</ecNumber>
    </recommendedName>
</protein>
<evidence type="ECO:0000256" key="11">
    <source>
        <dbReference type="ARBA" id="ARBA00022989"/>
    </source>
</evidence>
<evidence type="ECO:0000256" key="17">
    <source>
        <dbReference type="SAM" id="Phobius"/>
    </source>
</evidence>
<evidence type="ECO:0000256" key="10">
    <source>
        <dbReference type="ARBA" id="ARBA00022695"/>
    </source>
</evidence>
<feature type="chain" id="PRO_5019802786" description="Phosphatidate cytidylyltransferase" evidence="18">
    <location>
        <begin position="18"/>
        <end position="355"/>
    </location>
</feature>
<dbReference type="AlphaFoldDB" id="A0A482VCX3"/>
<evidence type="ECO:0000256" key="4">
    <source>
        <dbReference type="ARBA" id="ARBA00005189"/>
    </source>
</evidence>
<comment type="pathway">
    <text evidence="4">Lipid metabolism.</text>
</comment>
<comment type="subcellular location">
    <subcellularLocation>
        <location evidence="2">Membrane</location>
        <topology evidence="2">Multi-pass membrane protein</topology>
    </subcellularLocation>
</comment>
<evidence type="ECO:0000256" key="1">
    <source>
        <dbReference type="ARBA" id="ARBA00001698"/>
    </source>
</evidence>
<evidence type="ECO:0000256" key="15">
    <source>
        <dbReference type="ARBA" id="ARBA00023264"/>
    </source>
</evidence>
<comment type="pathway">
    <text evidence="3 16">Phospholipid metabolism; CDP-diacylglycerol biosynthesis; CDP-diacylglycerol from sn-glycerol 3-phosphate: step 3/3.</text>
</comment>
<evidence type="ECO:0000256" key="6">
    <source>
        <dbReference type="ARBA" id="ARBA00012487"/>
    </source>
</evidence>
<keyword evidence="7" id="KW-0444">Lipid biosynthesis</keyword>
<dbReference type="OrthoDB" id="10260889at2759"/>
<dbReference type="PANTHER" id="PTHR13773:SF8">
    <property type="entry name" value="PHOSPHATIDATE CYTIDYLYLTRANSFERASE, PHOTORECEPTOR-SPECIFIC"/>
    <property type="match status" value="1"/>
</dbReference>
<evidence type="ECO:0000256" key="14">
    <source>
        <dbReference type="ARBA" id="ARBA00023209"/>
    </source>
</evidence>
<dbReference type="GO" id="GO:0016024">
    <property type="term" value="P:CDP-diacylglycerol biosynthetic process"/>
    <property type="evidence" value="ECO:0007669"/>
    <property type="project" value="UniProtKB-UniPathway"/>
</dbReference>
<evidence type="ECO:0000256" key="5">
    <source>
        <dbReference type="ARBA" id="ARBA00010185"/>
    </source>
</evidence>
<evidence type="ECO:0000256" key="2">
    <source>
        <dbReference type="ARBA" id="ARBA00004141"/>
    </source>
</evidence>
<evidence type="ECO:0000256" key="12">
    <source>
        <dbReference type="ARBA" id="ARBA00023098"/>
    </source>
</evidence>
<dbReference type="GO" id="GO:0004605">
    <property type="term" value="F:phosphatidate cytidylyltransferase activity"/>
    <property type="evidence" value="ECO:0007669"/>
    <property type="project" value="UniProtKB-EC"/>
</dbReference>
<evidence type="ECO:0000256" key="8">
    <source>
        <dbReference type="ARBA" id="ARBA00022679"/>
    </source>
</evidence>
<comment type="similarity">
    <text evidence="5 16">Belongs to the CDS family.</text>
</comment>
<feature type="transmembrane region" description="Helical" evidence="17">
    <location>
        <begin position="243"/>
        <end position="265"/>
    </location>
</feature>
<evidence type="ECO:0000256" key="9">
    <source>
        <dbReference type="ARBA" id="ARBA00022692"/>
    </source>
</evidence>
<dbReference type="UniPathway" id="UPA00557">
    <property type="reaction ID" value="UER00614"/>
</dbReference>
<dbReference type="EC" id="2.7.7.41" evidence="6 16"/>
<keyword evidence="10 16" id="KW-0548">Nucleotidyltransferase</keyword>
<evidence type="ECO:0000256" key="13">
    <source>
        <dbReference type="ARBA" id="ARBA00023136"/>
    </source>
</evidence>
<evidence type="ECO:0000256" key="18">
    <source>
        <dbReference type="SAM" id="SignalP"/>
    </source>
</evidence>
<keyword evidence="14" id="KW-0594">Phospholipid biosynthesis</keyword>
<keyword evidence="9 16" id="KW-0812">Transmembrane</keyword>
<keyword evidence="12" id="KW-0443">Lipid metabolism</keyword>
<comment type="caution">
    <text evidence="19">The sequence shown here is derived from an EMBL/GenBank/DDBJ whole genome shotgun (WGS) entry which is preliminary data.</text>
</comment>
<feature type="transmembrane region" description="Helical" evidence="17">
    <location>
        <begin position="176"/>
        <end position="199"/>
    </location>
</feature>
<evidence type="ECO:0000256" key="3">
    <source>
        <dbReference type="ARBA" id="ARBA00005119"/>
    </source>
</evidence>
<evidence type="ECO:0000256" key="7">
    <source>
        <dbReference type="ARBA" id="ARBA00022516"/>
    </source>
</evidence>
<keyword evidence="8 16" id="KW-0808">Transferase</keyword>
<dbReference type="GO" id="GO:0005789">
    <property type="term" value="C:endoplasmic reticulum membrane"/>
    <property type="evidence" value="ECO:0007669"/>
    <property type="project" value="TreeGrafter"/>
</dbReference>
<keyword evidence="18" id="KW-0732">Signal</keyword>
<feature type="transmembrane region" description="Helical" evidence="17">
    <location>
        <begin position="134"/>
        <end position="155"/>
    </location>
</feature>
<evidence type="ECO:0000313" key="20">
    <source>
        <dbReference type="Proteomes" id="UP000292052"/>
    </source>
</evidence>
<evidence type="ECO:0000313" key="19">
    <source>
        <dbReference type="EMBL" id="RZB40819.1"/>
    </source>
</evidence>
<comment type="catalytic activity">
    <reaction evidence="1 16">
        <text>a 1,2-diacyl-sn-glycero-3-phosphate + CTP + H(+) = a CDP-1,2-diacyl-sn-glycerol + diphosphate</text>
        <dbReference type="Rhea" id="RHEA:16229"/>
        <dbReference type="ChEBI" id="CHEBI:15378"/>
        <dbReference type="ChEBI" id="CHEBI:33019"/>
        <dbReference type="ChEBI" id="CHEBI:37563"/>
        <dbReference type="ChEBI" id="CHEBI:58332"/>
        <dbReference type="ChEBI" id="CHEBI:58608"/>
        <dbReference type="EC" id="2.7.7.41"/>
    </reaction>
</comment>
<dbReference type="InterPro" id="IPR016720">
    <property type="entry name" value="PC_Trfase_euk"/>
</dbReference>
<proteinExistence type="inferred from homology"/>
<name>A0A482VCX3_ASBVE</name>
<dbReference type="EMBL" id="QDEB01115661">
    <property type="protein sequence ID" value="RZB40819.1"/>
    <property type="molecule type" value="Genomic_DNA"/>
</dbReference>
<organism evidence="19 20">
    <name type="scientific">Asbolus verrucosus</name>
    <name type="common">Desert ironclad beetle</name>
    <dbReference type="NCBI Taxonomy" id="1661398"/>
    <lineage>
        <taxon>Eukaryota</taxon>
        <taxon>Metazoa</taxon>
        <taxon>Ecdysozoa</taxon>
        <taxon>Arthropoda</taxon>
        <taxon>Hexapoda</taxon>
        <taxon>Insecta</taxon>
        <taxon>Pterygota</taxon>
        <taxon>Neoptera</taxon>
        <taxon>Endopterygota</taxon>
        <taxon>Coleoptera</taxon>
        <taxon>Polyphaga</taxon>
        <taxon>Cucujiformia</taxon>
        <taxon>Tenebrionidae</taxon>
        <taxon>Pimeliinae</taxon>
        <taxon>Asbolus</taxon>
    </lineage>
</organism>
<dbReference type="PROSITE" id="PS01315">
    <property type="entry name" value="CDS"/>
    <property type="match status" value="1"/>
</dbReference>
<gene>
    <name evidence="19" type="ORF">BDFB_004362</name>
</gene>
<dbReference type="Proteomes" id="UP000292052">
    <property type="component" value="Unassembled WGS sequence"/>
</dbReference>
<reference evidence="19 20" key="1">
    <citation type="submission" date="2017-03" db="EMBL/GenBank/DDBJ databases">
        <title>Genome of the blue death feigning beetle - Asbolus verrucosus.</title>
        <authorList>
            <person name="Rider S.D."/>
        </authorList>
    </citation>
    <scope>NUCLEOTIDE SEQUENCE [LARGE SCALE GENOMIC DNA]</scope>
    <source>
        <strain evidence="19">Butters</strain>
        <tissue evidence="19">Head and leg muscle</tissue>
    </source>
</reference>
<sequence>MGPFMLMLTAFVIQVLCFREVLSIGYSNNKIPSSLPYFRSLCWYFLMAANYFFSGETLAPHFQDYYKKFYYLRVMIQYHRFISFCIYFVGIIVFVLSLVRKHDLKQFRILAWTHTLLIIIVLQSYMIIENLFSGLIWLILPVSLVILNDIFAYLFGRLWGRTPLIKLSPKKTWEGFVGGVVGTFISGFILSNIMCQYKYFVCPIEYYESEDGLRKSSDCTLSYLFEPTKYNVFASISVNLYPFAWHFLALSLFASIIAPFGGFCASGFKRAFKIKDFGDVIPGHGGIMDRFDCQFLMATFVNVYIFTFVRNLSVDLLFDKILRLSDDNQIQFYYMLRESLESSKLLVNLSVNHNT</sequence>
<evidence type="ECO:0000256" key="16">
    <source>
        <dbReference type="RuleBase" id="RU003938"/>
    </source>
</evidence>
<dbReference type="Pfam" id="PF01148">
    <property type="entry name" value="CTP_transf_1"/>
    <property type="match status" value="1"/>
</dbReference>
<accession>A0A482VCX3</accession>
<feature type="transmembrane region" description="Helical" evidence="17">
    <location>
        <begin position="109"/>
        <end position="128"/>
    </location>
</feature>
<feature type="signal peptide" evidence="18">
    <location>
        <begin position="1"/>
        <end position="17"/>
    </location>
</feature>